<evidence type="ECO:0000313" key="4">
    <source>
        <dbReference type="EMBL" id="KAL0912717.1"/>
    </source>
</evidence>
<proteinExistence type="predicted"/>
<keyword evidence="5" id="KW-1185">Reference proteome</keyword>
<dbReference type="InterPro" id="IPR026960">
    <property type="entry name" value="RVT-Znf"/>
</dbReference>
<evidence type="ECO:0000259" key="2">
    <source>
        <dbReference type="Pfam" id="PF13966"/>
    </source>
</evidence>
<feature type="compositionally biased region" description="Polar residues" evidence="1">
    <location>
        <begin position="295"/>
        <end position="307"/>
    </location>
</feature>
<dbReference type="Gene3D" id="3.60.10.10">
    <property type="entry name" value="Endonuclease/exonuclease/phosphatase"/>
    <property type="match status" value="1"/>
</dbReference>
<name>A0ABD0UQX4_DENTH</name>
<feature type="region of interest" description="Disordered" evidence="1">
    <location>
        <begin position="274"/>
        <end position="351"/>
    </location>
</feature>
<dbReference type="InterPro" id="IPR036691">
    <property type="entry name" value="Endo/exonu/phosph_ase_sf"/>
</dbReference>
<feature type="compositionally biased region" description="Polar residues" evidence="1">
    <location>
        <begin position="274"/>
        <end position="283"/>
    </location>
</feature>
<feature type="compositionally biased region" description="Pro residues" evidence="1">
    <location>
        <begin position="13"/>
        <end position="23"/>
    </location>
</feature>
<sequence>MAGGAASSSLPLSSPPPSPPPPQQQSSSLPLKVPPSLASSPGGAPMPRVWSNLFDPIISPSGNLNLSFCPSEPDIIPFSGEKLTKGAADWKFCLVGYSVGKRPFYEALLAAVKKAWQLKGSLQLLSLSDGFFLFRFSCAEDFEAVWSRGVWFILGKPFILQKWHPKFRPRRENLTSMPIWIKIHDLPLACWNSEGISRIASKVGIPLAADSLTSQRTCLTYARVCVQVDCEAKYPEEISVSLDGDVISLKVQYEWRPYPCMHCKSLVHTSNSCSLKPESSSGLTDKAPLTHNRGRSTSRNPRGNNSKGVIPSKSPGPSRARPPVPAPNLKLSLPSNDNEFPLHFQPHSPTHQLLAPTDPLVNIPQATDIPLVSIANSIPNLNSPTEETSSSTCKPPILADSSAACIISNNKFDVLQSEETQTSLIGELSSLDVVKKDKLKGIATLTSNSSVPKKHTRGKQVMDLQSVGCPFTWFNNRLDNPIHIKLDRVLVNENWLNTFPNSFCSVQPPSCSDHCPLIVKSGDTYNSRHRFLFKNYWTRMDNYWDTMLEIFSVSPCGNPIIDFCNKLKKFRGEIKNFDWANSNVIQSHLDKLHKSQADCLDRIAADPLNPILNATLKVTPSAPISFYWDHWCPVVEFLDHCHAYLNAPVRDFIIENKWVLPSVLDPNIARIIQEIPISDDSLPCLIWDNQPGNFGAYVKVYYVDSPTCLWANHLWFKGGALRYSVYGWMCLAGGLKTTEALSLRNIFIEPLCPLCRIDRESTKHIFFECNFSYNIITQLIPQATTFYLRPNASQFLDWLDDLNVNSDYIRLYKLITCCAIYLIWRERNDRRFGGISNCSTTVLKKIQASVCAKVFKWKNGVDLLDHF</sequence>
<feature type="compositionally biased region" description="Low complexity" evidence="1">
    <location>
        <begin position="1"/>
        <end position="12"/>
    </location>
</feature>
<reference evidence="4 5" key="1">
    <citation type="journal article" date="2024" name="Plant Biotechnol. J.">
        <title>Dendrobium thyrsiflorum genome and its molecular insights into genes involved in important horticultural traits.</title>
        <authorList>
            <person name="Chen B."/>
            <person name="Wang J.Y."/>
            <person name="Zheng P.J."/>
            <person name="Li K.L."/>
            <person name="Liang Y.M."/>
            <person name="Chen X.F."/>
            <person name="Zhang C."/>
            <person name="Zhao X."/>
            <person name="He X."/>
            <person name="Zhang G.Q."/>
            <person name="Liu Z.J."/>
            <person name="Xu Q."/>
        </authorList>
    </citation>
    <scope>NUCLEOTIDE SEQUENCE [LARGE SCALE GENOMIC DNA]</scope>
    <source>
        <strain evidence="4">GZMU011</strain>
    </source>
</reference>
<gene>
    <name evidence="4" type="ORF">M5K25_018709</name>
</gene>
<dbReference type="InterPro" id="IPR025558">
    <property type="entry name" value="DUF4283"/>
</dbReference>
<organism evidence="4 5">
    <name type="scientific">Dendrobium thyrsiflorum</name>
    <name type="common">Pinecone-like raceme dendrobium</name>
    <name type="synonym">Orchid</name>
    <dbReference type="NCBI Taxonomy" id="117978"/>
    <lineage>
        <taxon>Eukaryota</taxon>
        <taxon>Viridiplantae</taxon>
        <taxon>Streptophyta</taxon>
        <taxon>Embryophyta</taxon>
        <taxon>Tracheophyta</taxon>
        <taxon>Spermatophyta</taxon>
        <taxon>Magnoliopsida</taxon>
        <taxon>Liliopsida</taxon>
        <taxon>Asparagales</taxon>
        <taxon>Orchidaceae</taxon>
        <taxon>Epidendroideae</taxon>
        <taxon>Malaxideae</taxon>
        <taxon>Dendrobiinae</taxon>
        <taxon>Dendrobium</taxon>
    </lineage>
</organism>
<protein>
    <recommendedName>
        <fullName evidence="6">DUF4283 domain-containing protein</fullName>
    </recommendedName>
</protein>
<dbReference type="SUPFAM" id="SSF56219">
    <property type="entry name" value="DNase I-like"/>
    <property type="match status" value="1"/>
</dbReference>
<dbReference type="Pfam" id="PF13966">
    <property type="entry name" value="zf-RVT"/>
    <property type="match status" value="1"/>
</dbReference>
<accession>A0ABD0UQX4</accession>
<comment type="caution">
    <text evidence="4">The sequence shown here is derived from an EMBL/GenBank/DDBJ whole genome shotgun (WGS) entry which is preliminary data.</text>
</comment>
<dbReference type="AlphaFoldDB" id="A0ABD0UQX4"/>
<evidence type="ECO:0000313" key="5">
    <source>
        <dbReference type="Proteomes" id="UP001552299"/>
    </source>
</evidence>
<evidence type="ECO:0000256" key="1">
    <source>
        <dbReference type="SAM" id="MobiDB-lite"/>
    </source>
</evidence>
<feature type="region of interest" description="Disordered" evidence="1">
    <location>
        <begin position="1"/>
        <end position="43"/>
    </location>
</feature>
<dbReference type="Pfam" id="PF14111">
    <property type="entry name" value="DUF4283"/>
    <property type="match status" value="1"/>
</dbReference>
<feature type="compositionally biased region" description="Low complexity" evidence="1">
    <location>
        <begin position="24"/>
        <end position="43"/>
    </location>
</feature>
<dbReference type="InterPro" id="IPR040256">
    <property type="entry name" value="At4g02000-like"/>
</dbReference>
<dbReference type="PANTHER" id="PTHR31286:SF180">
    <property type="entry name" value="OS10G0362600 PROTEIN"/>
    <property type="match status" value="1"/>
</dbReference>
<evidence type="ECO:0008006" key="6">
    <source>
        <dbReference type="Google" id="ProtNLM"/>
    </source>
</evidence>
<dbReference type="PANTHER" id="PTHR31286">
    <property type="entry name" value="GLYCINE-RICH CELL WALL STRUCTURAL PROTEIN 1.8-LIKE"/>
    <property type="match status" value="1"/>
</dbReference>
<evidence type="ECO:0000259" key="3">
    <source>
        <dbReference type="Pfam" id="PF14111"/>
    </source>
</evidence>
<dbReference type="EMBL" id="JANQDX010000014">
    <property type="protein sequence ID" value="KAL0912717.1"/>
    <property type="molecule type" value="Genomic_DNA"/>
</dbReference>
<dbReference type="Proteomes" id="UP001552299">
    <property type="component" value="Unassembled WGS sequence"/>
</dbReference>
<feature type="domain" description="Reverse transcriptase zinc-binding" evidence="2">
    <location>
        <begin position="703"/>
        <end position="773"/>
    </location>
</feature>
<feature type="domain" description="DUF4283" evidence="3">
    <location>
        <begin position="87"/>
        <end position="169"/>
    </location>
</feature>